<keyword evidence="1" id="KW-1133">Transmembrane helix</keyword>
<gene>
    <name evidence="2" type="ORF">NCTC11343_00692</name>
</gene>
<organism evidence="2 3">
    <name type="scientific">Sphingobacterium multivorum</name>
    <dbReference type="NCBI Taxonomy" id="28454"/>
    <lineage>
        <taxon>Bacteria</taxon>
        <taxon>Pseudomonadati</taxon>
        <taxon>Bacteroidota</taxon>
        <taxon>Sphingobacteriia</taxon>
        <taxon>Sphingobacteriales</taxon>
        <taxon>Sphingobacteriaceae</taxon>
        <taxon>Sphingobacterium</taxon>
    </lineage>
</organism>
<keyword evidence="1" id="KW-0812">Transmembrane</keyword>
<dbReference type="AlphaFoldDB" id="A0A2X2IVI1"/>
<name>A0A2X2IVI1_SPHMU</name>
<sequence length="122" mass="15266">MSRLRTVWTSYMIIVSKFWTNFFSFGKANAITIYPFIFLKSTFFKQKDDLIRHERIHLRQALELGILFFYVWYLLEFAVHFIQFRHFDKAYRRISFEREAYEKEGETDYLSKRKIWAFWRYL</sequence>
<keyword evidence="1" id="KW-0472">Membrane</keyword>
<proteinExistence type="predicted"/>
<feature type="transmembrane region" description="Helical" evidence="1">
    <location>
        <begin position="60"/>
        <end position="82"/>
    </location>
</feature>
<dbReference type="Proteomes" id="UP000251241">
    <property type="component" value="Unassembled WGS sequence"/>
</dbReference>
<reference evidence="2 3" key="1">
    <citation type="submission" date="2018-06" db="EMBL/GenBank/DDBJ databases">
        <authorList>
            <consortium name="Pathogen Informatics"/>
            <person name="Doyle S."/>
        </authorList>
    </citation>
    <scope>NUCLEOTIDE SEQUENCE [LARGE SCALE GENOMIC DNA]</scope>
    <source>
        <strain evidence="2 3">NCTC11343</strain>
    </source>
</reference>
<dbReference type="GeneID" id="97178874"/>
<dbReference type="RefSeq" id="WP_239468800.1">
    <property type="nucleotide sequence ID" value="NZ_CP069793.1"/>
</dbReference>
<feature type="transmembrane region" description="Helical" evidence="1">
    <location>
        <begin position="20"/>
        <end position="39"/>
    </location>
</feature>
<evidence type="ECO:0000256" key="1">
    <source>
        <dbReference type="SAM" id="Phobius"/>
    </source>
</evidence>
<dbReference type="EMBL" id="UAUU01000002">
    <property type="protein sequence ID" value="SPZ84161.1"/>
    <property type="molecule type" value="Genomic_DNA"/>
</dbReference>
<protein>
    <recommendedName>
        <fullName evidence="4">DUF4157 domain-containing protein</fullName>
    </recommendedName>
</protein>
<evidence type="ECO:0000313" key="3">
    <source>
        <dbReference type="Proteomes" id="UP000251241"/>
    </source>
</evidence>
<accession>A0A2X2IVI1</accession>
<evidence type="ECO:0008006" key="4">
    <source>
        <dbReference type="Google" id="ProtNLM"/>
    </source>
</evidence>
<evidence type="ECO:0000313" key="2">
    <source>
        <dbReference type="EMBL" id="SPZ84161.1"/>
    </source>
</evidence>